<feature type="compositionally biased region" description="Acidic residues" evidence="9">
    <location>
        <begin position="1086"/>
        <end position="1099"/>
    </location>
</feature>
<keyword evidence="4" id="KW-0507">mRNA processing</keyword>
<dbReference type="GO" id="GO:0005634">
    <property type="term" value="C:nucleus"/>
    <property type="evidence" value="ECO:0007669"/>
    <property type="project" value="UniProtKB-SubCell"/>
</dbReference>
<keyword evidence="5" id="KW-0808">Transferase</keyword>
<keyword evidence="8" id="KW-0539">Nucleus</keyword>
<dbReference type="GO" id="GO:0003723">
    <property type="term" value="F:RNA binding"/>
    <property type="evidence" value="ECO:0007669"/>
    <property type="project" value="InterPro"/>
</dbReference>
<evidence type="ECO:0000313" key="13">
    <source>
        <dbReference type="EMBL" id="KAF9731735.1"/>
    </source>
</evidence>
<evidence type="ECO:0000256" key="5">
    <source>
        <dbReference type="ARBA" id="ARBA00022679"/>
    </source>
</evidence>
<evidence type="ECO:0000256" key="8">
    <source>
        <dbReference type="ARBA" id="ARBA00023242"/>
    </source>
</evidence>
<reference evidence="13" key="1">
    <citation type="journal article" date="2020" name="Mol. Plant Microbe Interact.">
        <title>Genome Sequence of the Biocontrol Agent Coniothyrium minitans strain Conio (IMI 134523).</title>
        <authorList>
            <person name="Patel D."/>
            <person name="Shittu T.A."/>
            <person name="Baroncelli R."/>
            <person name="Muthumeenakshi S."/>
            <person name="Osborne T.H."/>
            <person name="Janganan T.K."/>
            <person name="Sreenivasaprasad S."/>
        </authorList>
    </citation>
    <scope>NUCLEOTIDE SEQUENCE</scope>
    <source>
        <strain evidence="13">Conio</strain>
    </source>
</reference>
<comment type="caution">
    <text evidence="13">The sequence shown here is derived from an EMBL/GenBank/DDBJ whole genome shotgun (WGS) entry which is preliminary data.</text>
</comment>
<dbReference type="SUPFAM" id="SSF81631">
    <property type="entry name" value="PAP/OAS1 substrate-binding domain"/>
    <property type="match status" value="1"/>
</dbReference>
<dbReference type="SUPFAM" id="SSF81301">
    <property type="entry name" value="Nucleotidyltransferase"/>
    <property type="match status" value="1"/>
</dbReference>
<dbReference type="AlphaFoldDB" id="A0A9P6GCA6"/>
<comment type="subcellular location">
    <subcellularLocation>
        <location evidence="1">Nucleus</location>
    </subcellularLocation>
</comment>
<dbReference type="InterPro" id="IPR011068">
    <property type="entry name" value="NuclTrfase_I-like_C"/>
</dbReference>
<evidence type="ECO:0000313" key="14">
    <source>
        <dbReference type="Proteomes" id="UP000756921"/>
    </source>
</evidence>
<evidence type="ECO:0000256" key="6">
    <source>
        <dbReference type="ARBA" id="ARBA00022741"/>
    </source>
</evidence>
<dbReference type="EC" id="2.7.7.19" evidence="3"/>
<feature type="domain" description="Poly(A) polymerase central" evidence="12">
    <location>
        <begin position="782"/>
        <end position="906"/>
    </location>
</feature>
<organism evidence="13 14">
    <name type="scientific">Paraphaeosphaeria minitans</name>
    <dbReference type="NCBI Taxonomy" id="565426"/>
    <lineage>
        <taxon>Eukaryota</taxon>
        <taxon>Fungi</taxon>
        <taxon>Dikarya</taxon>
        <taxon>Ascomycota</taxon>
        <taxon>Pezizomycotina</taxon>
        <taxon>Dothideomycetes</taxon>
        <taxon>Pleosporomycetidae</taxon>
        <taxon>Pleosporales</taxon>
        <taxon>Massarineae</taxon>
        <taxon>Didymosphaeriaceae</taxon>
        <taxon>Paraphaeosphaeria</taxon>
    </lineage>
</organism>
<feature type="domain" description="Endonuclease/exonuclease/phosphatase" evidence="10">
    <location>
        <begin position="294"/>
        <end position="539"/>
    </location>
</feature>
<dbReference type="GO" id="GO:0006397">
    <property type="term" value="P:mRNA processing"/>
    <property type="evidence" value="ECO:0007669"/>
    <property type="project" value="UniProtKB-KW"/>
</dbReference>
<feature type="region of interest" description="Disordered" evidence="9">
    <location>
        <begin position="225"/>
        <end position="245"/>
    </location>
</feature>
<dbReference type="GO" id="GO:1990817">
    <property type="term" value="F:poly(A) RNA polymerase activity"/>
    <property type="evidence" value="ECO:0007669"/>
    <property type="project" value="UniProtKB-EC"/>
</dbReference>
<dbReference type="InterPro" id="IPR036691">
    <property type="entry name" value="Endo/exonu/phosph_ase_sf"/>
</dbReference>
<protein>
    <recommendedName>
        <fullName evidence="3">polynucleotide adenylyltransferase</fullName>
        <ecNumber evidence="3">2.7.7.19</ecNumber>
    </recommendedName>
</protein>
<dbReference type="PANTHER" id="PTHR10682:SF23">
    <property type="entry name" value="POLYNUCLEOTIDE ADENYLYLTRANSFERASE"/>
    <property type="match status" value="1"/>
</dbReference>
<comment type="similarity">
    <text evidence="2">Belongs to the poly(A) polymerase family.</text>
</comment>
<dbReference type="Pfam" id="PF03372">
    <property type="entry name" value="Exo_endo_phos"/>
    <property type="match status" value="1"/>
</dbReference>
<keyword evidence="7" id="KW-0067">ATP-binding</keyword>
<dbReference type="InterPro" id="IPR040459">
    <property type="entry name" value="MJ1316"/>
</dbReference>
<dbReference type="InterPro" id="IPR005135">
    <property type="entry name" value="Endo/exonuclease/phosphatase"/>
</dbReference>
<dbReference type="EMBL" id="WJXW01000012">
    <property type="protein sequence ID" value="KAF9731735.1"/>
    <property type="molecule type" value="Genomic_DNA"/>
</dbReference>
<dbReference type="SUPFAM" id="SSF56219">
    <property type="entry name" value="DNase I-like"/>
    <property type="match status" value="1"/>
</dbReference>
<dbReference type="Gene3D" id="1.10.1410.10">
    <property type="match status" value="1"/>
</dbReference>
<proteinExistence type="inferred from homology"/>
<evidence type="ECO:0000256" key="7">
    <source>
        <dbReference type="ARBA" id="ARBA00022840"/>
    </source>
</evidence>
<evidence type="ECO:0000256" key="3">
    <source>
        <dbReference type="ARBA" id="ARBA00012388"/>
    </source>
</evidence>
<evidence type="ECO:0000256" key="9">
    <source>
        <dbReference type="SAM" id="MobiDB-lite"/>
    </source>
</evidence>
<dbReference type="Pfam" id="PF04928">
    <property type="entry name" value="PAP_central"/>
    <property type="match status" value="1"/>
</dbReference>
<gene>
    <name evidence="13" type="ORF">PMIN01_10752</name>
</gene>
<evidence type="ECO:0000259" key="11">
    <source>
        <dbReference type="Pfam" id="PF04457"/>
    </source>
</evidence>
<sequence>MAGSDQQQYKQASFAASSYDTALCIIPPRHWCEEIDKLRSLYDKAFERWPPHVNLIYPFVSPERLPEAKEIIESHLQDNLDRAGSRSVALGGAGSFNHRKDITIFLGTKDTNEESVLGSILSTTLQALGMKVSPSVFHLTVGQAQDNSVSARQFLLDKVNRIPAFDFDIGSLAILVREKSTGRGADTTSQMRLWGIINLPGSTQTAPTPITEFWHMASDSIKELSSGKDVVDETPTSDSRGVQGGTTYVFNKEAKTWTPSTSPADFQKPESLSVSTYNVLIDSEYPPAHDRDPLLVDIILEESAVADVLVLQEVSDEFLSHFLGVEEVRKTFSYTSHGPPTQPDIGPLPSLRNIVMLSKWQFSWEFVPFKRRHKGAIVASFPSILTNEHSKATLLVVAGVHLTAGLTDGSVAAKKIQLQNVTTHLKKHYPNDPWIVAGDFNVPTSRHTIDEAVKAKSISLETSRLLDLTESSMSEIGLLDAWAVARVEGVDETAALDPDSLFEGEAGATFDPHTNPLAAYTSGTAENRPQRYDRIFIRPQDKFMLKRFNQFGRPGFTDGTAFVASDHYGIRGCFRILPNAVHQSLGDREILQKRIVRHKLTPPELSSTAELTETLSKRVTFPSHEDEKRYKQAFCHIRDILLGNSDDSSHASEIPMVIVPVGFYALNVWTPESDIDCLCIGSISSKTFFQLARQRILKADGKGACLLRRVEANTGTMLELSINGVNMDLQYCPAANVVDRWPVFANLSATDPIFNLPILSLRKLKPIRDLNYIQRTLPSMASFRLAYHFIRQWAVERGIYSAKFGYFGGIHLTLMLSWVCKRLAHDSGSVSAGDLILSFFHHYANFDWQNDMVYDAFFQKRKPRYQRSAREAMVILGFHAPNSNIAHTATVPGMQVLVGELRQADDQLSCPGMTWEAFFKVNPPGSKPAVSSFLGSFDSYIKIDIQYWGRALSRGKGLVGWVESRCINLVVDIHKALPQFSSRIWPARFADQEANSSDTYYHGCYLIGLARSHDDNLTSPEERVCAKAALQKVFDRFLNLVRADDRYYDESSAWIGISLAKPVEVKDLQFDVREWGDYMPDMEPHSDDEEDFDETEDDFAPSTARKLPIRPAPSATSTPVSSNKLRPASDILNRLRWDSNLDPSDYIVGYEDRFLGAKETTLEKWKTEQTDEEFIPQHRILYFKKKSEDGGEVVWERATRIDKIFGSGLGGGE</sequence>
<dbReference type="Pfam" id="PF13563">
    <property type="entry name" value="2_5_RNA_ligase2"/>
    <property type="match status" value="1"/>
</dbReference>
<feature type="region of interest" description="Disordered" evidence="9">
    <location>
        <begin position="1079"/>
        <end position="1123"/>
    </location>
</feature>
<dbReference type="GO" id="GO:0005524">
    <property type="term" value="F:ATP binding"/>
    <property type="evidence" value="ECO:0007669"/>
    <property type="project" value="UniProtKB-KW"/>
</dbReference>
<dbReference type="Gene3D" id="3.90.1140.10">
    <property type="entry name" value="Cyclic phosphodiesterase"/>
    <property type="match status" value="1"/>
</dbReference>
<dbReference type="PANTHER" id="PTHR10682">
    <property type="entry name" value="POLY A POLYMERASE"/>
    <property type="match status" value="1"/>
</dbReference>
<feature type="compositionally biased region" description="Polar residues" evidence="9">
    <location>
        <begin position="234"/>
        <end position="245"/>
    </location>
</feature>
<evidence type="ECO:0000259" key="10">
    <source>
        <dbReference type="Pfam" id="PF03372"/>
    </source>
</evidence>
<dbReference type="OrthoDB" id="10263155at2759"/>
<evidence type="ECO:0000259" key="12">
    <source>
        <dbReference type="Pfam" id="PF04928"/>
    </source>
</evidence>
<dbReference type="InterPro" id="IPR009097">
    <property type="entry name" value="Cyclic_Pdiesterase"/>
</dbReference>
<name>A0A9P6GCA6_9PLEO</name>
<accession>A0A9P6GCA6</accession>
<dbReference type="Gene3D" id="3.30.460.10">
    <property type="entry name" value="Beta Polymerase, domain 2"/>
    <property type="match status" value="1"/>
</dbReference>
<dbReference type="InterPro" id="IPR043519">
    <property type="entry name" value="NT_sf"/>
</dbReference>
<dbReference type="Pfam" id="PF04457">
    <property type="entry name" value="MJ1316"/>
    <property type="match status" value="1"/>
</dbReference>
<dbReference type="GO" id="GO:0031123">
    <property type="term" value="P:RNA 3'-end processing"/>
    <property type="evidence" value="ECO:0007669"/>
    <property type="project" value="InterPro"/>
</dbReference>
<dbReference type="InterPro" id="IPR007012">
    <property type="entry name" value="PolA_pol_cen_dom"/>
</dbReference>
<feature type="compositionally biased region" description="Low complexity" evidence="9">
    <location>
        <begin position="1112"/>
        <end position="1122"/>
    </location>
</feature>
<keyword evidence="6" id="KW-0547">Nucleotide-binding</keyword>
<evidence type="ECO:0000256" key="4">
    <source>
        <dbReference type="ARBA" id="ARBA00022664"/>
    </source>
</evidence>
<evidence type="ECO:0000256" key="2">
    <source>
        <dbReference type="ARBA" id="ARBA00010912"/>
    </source>
</evidence>
<feature type="domain" description="MJ1316 RNA cyclic group end recognition" evidence="11">
    <location>
        <begin position="1125"/>
        <end position="1197"/>
    </location>
</feature>
<dbReference type="Gene3D" id="3.30.70.590">
    <property type="entry name" value="Poly(A) polymerase predicted RNA binding domain"/>
    <property type="match status" value="1"/>
</dbReference>
<evidence type="ECO:0000256" key="1">
    <source>
        <dbReference type="ARBA" id="ARBA00004123"/>
    </source>
</evidence>
<dbReference type="SUPFAM" id="SSF55144">
    <property type="entry name" value="LigT-like"/>
    <property type="match status" value="1"/>
</dbReference>
<dbReference type="Proteomes" id="UP000756921">
    <property type="component" value="Unassembled WGS sequence"/>
</dbReference>
<dbReference type="Gene3D" id="3.60.10.10">
    <property type="entry name" value="Endonuclease/exonuclease/phosphatase"/>
    <property type="match status" value="1"/>
</dbReference>
<dbReference type="SUPFAM" id="SSF55003">
    <property type="entry name" value="PAP/Archaeal CCA-adding enzyme, C-terminal domain"/>
    <property type="match status" value="1"/>
</dbReference>
<keyword evidence="14" id="KW-1185">Reference proteome</keyword>